<evidence type="ECO:0000259" key="9">
    <source>
        <dbReference type="PROSITE" id="PS01124"/>
    </source>
</evidence>
<organism evidence="12 13">
    <name type="scientific">Paenibacillus swuensis</name>
    <dbReference type="NCBI Taxonomy" id="1178515"/>
    <lineage>
        <taxon>Bacteria</taxon>
        <taxon>Bacillati</taxon>
        <taxon>Bacillota</taxon>
        <taxon>Bacilli</taxon>
        <taxon>Bacillales</taxon>
        <taxon>Paenibacillaceae</taxon>
        <taxon>Paenibacillus</taxon>
    </lineage>
</organism>
<dbReference type="PRINTS" id="PR00032">
    <property type="entry name" value="HTHARAC"/>
</dbReference>
<keyword evidence="3 8" id="KW-0597">Phosphoprotein</keyword>
<dbReference type="PANTHER" id="PTHR42713">
    <property type="entry name" value="HISTIDINE KINASE-RELATED"/>
    <property type="match status" value="1"/>
</dbReference>
<dbReference type="GO" id="GO:0000160">
    <property type="term" value="P:phosphorelay signal transduction system"/>
    <property type="evidence" value="ECO:0007669"/>
    <property type="project" value="UniProtKB-KW"/>
</dbReference>
<evidence type="ECO:0000259" key="11">
    <source>
        <dbReference type="PROSITE" id="PS50887"/>
    </source>
</evidence>
<evidence type="ECO:0000256" key="1">
    <source>
        <dbReference type="ARBA" id="ARBA00004496"/>
    </source>
</evidence>
<reference evidence="12 13" key="1">
    <citation type="submission" date="2015-01" db="EMBL/GenBank/DDBJ databases">
        <title>Paenibacillus swuensis/DY6/whole genome sequencing.</title>
        <authorList>
            <person name="Kim M.K."/>
            <person name="Srinivasan S."/>
            <person name="Lee J.-J."/>
        </authorList>
    </citation>
    <scope>NUCLEOTIDE SEQUENCE [LARGE SCALE GENOMIC DNA]</scope>
    <source>
        <strain evidence="12 13">DY6</strain>
    </source>
</reference>
<dbReference type="InterPro" id="IPR011006">
    <property type="entry name" value="CheY-like_superfamily"/>
</dbReference>
<evidence type="ECO:0000256" key="4">
    <source>
        <dbReference type="ARBA" id="ARBA00023012"/>
    </source>
</evidence>
<dbReference type="GO" id="GO:0003700">
    <property type="term" value="F:DNA-binding transcription factor activity"/>
    <property type="evidence" value="ECO:0007669"/>
    <property type="project" value="InterPro"/>
</dbReference>
<dbReference type="GO" id="GO:0005737">
    <property type="term" value="C:cytoplasm"/>
    <property type="evidence" value="ECO:0007669"/>
    <property type="project" value="UniProtKB-SubCell"/>
</dbReference>
<dbReference type="Pfam" id="PF12833">
    <property type="entry name" value="HTH_18"/>
    <property type="match status" value="1"/>
</dbReference>
<dbReference type="KEGG" id="pswu:SY83_21890"/>
<evidence type="ECO:0000313" key="12">
    <source>
        <dbReference type="EMBL" id="ANE48494.1"/>
    </source>
</evidence>
<dbReference type="InterPro" id="IPR041522">
    <property type="entry name" value="CdaR_GGDEF"/>
</dbReference>
<dbReference type="SMART" id="SM00342">
    <property type="entry name" value="HTH_ARAC"/>
    <property type="match status" value="1"/>
</dbReference>
<keyword evidence="5" id="KW-0805">Transcription regulation</keyword>
<evidence type="ECO:0000256" key="8">
    <source>
        <dbReference type="PROSITE-ProRule" id="PRU00169"/>
    </source>
</evidence>
<dbReference type="RefSeq" id="WP_068610415.1">
    <property type="nucleotide sequence ID" value="NZ_CP011388.1"/>
</dbReference>
<dbReference type="Gene3D" id="3.40.50.2300">
    <property type="match status" value="1"/>
</dbReference>
<keyword evidence="7" id="KW-0804">Transcription</keyword>
<dbReference type="InterPro" id="IPR001789">
    <property type="entry name" value="Sig_transdc_resp-reg_receiver"/>
</dbReference>
<evidence type="ECO:0000259" key="10">
    <source>
        <dbReference type="PROSITE" id="PS50110"/>
    </source>
</evidence>
<dbReference type="PROSITE" id="PS01124">
    <property type="entry name" value="HTH_ARAC_FAMILY_2"/>
    <property type="match status" value="1"/>
</dbReference>
<feature type="domain" description="HTH araC/xylS-type" evidence="9">
    <location>
        <begin position="434"/>
        <end position="532"/>
    </location>
</feature>
<dbReference type="PATRIC" id="fig|1178515.4.peg.4437"/>
<evidence type="ECO:0000256" key="2">
    <source>
        <dbReference type="ARBA" id="ARBA00022490"/>
    </source>
</evidence>
<evidence type="ECO:0008006" key="14">
    <source>
        <dbReference type="Google" id="ProtNLM"/>
    </source>
</evidence>
<dbReference type="AlphaFoldDB" id="A0A172TNM4"/>
<dbReference type="GO" id="GO:0043565">
    <property type="term" value="F:sequence-specific DNA binding"/>
    <property type="evidence" value="ECO:0007669"/>
    <property type="project" value="InterPro"/>
</dbReference>
<sequence>MYKMVIADDEAHVREGLRTIVPWHDLHIEIVGEASDGEEALELCGQLKPDILLTDIRMPFMDGLEVAARLREREEHTYIVIISGFQDFRYAQTALSMSVDAYILKPIKMEELMETIHKITRRIERELNTSITVESLQKQLIDHMPVIRDKFLANWLTGYYKSERTIREKLAYVQLLQDEDRPLYAASLRIDDYDQAIAMYTEEHIQLIRFALLNVAEEIVSQSALGAVCSIGENEFGFVLWGRPEEHHALSREVIAALKRFLKLSVSIGIGSKSTILDVDLSYHQAVEALQHTYYTGSNSIVLYEDIQQPNGMGVELANVLKLHHRVISNIKSGLAEETKLTVEEIFDHVRRYQGTTPEYVQSLCIDLLYACQRTLMEFGDDFAIINEHLPNLIQTIHKQVTLDSLKSYMIHVLVKLAESFAGKNNQKHYRVIQTIKDYIQKNYMNEITIHTLSEILSLSPNYISLIFKKGTGETITDYTVTVKMENAKQLLKSMDLKILDIAEMVGYENTNYFSTVFKKYTGMHPGKYRQMVKEQDNV</sequence>
<evidence type="ECO:0000256" key="5">
    <source>
        <dbReference type="ARBA" id="ARBA00023015"/>
    </source>
</evidence>
<name>A0A172TNM4_9BACL</name>
<dbReference type="STRING" id="1178515.SY83_21890"/>
<dbReference type="PROSITE" id="PS50887">
    <property type="entry name" value="GGDEF"/>
    <property type="match status" value="1"/>
</dbReference>
<dbReference type="InterPro" id="IPR051552">
    <property type="entry name" value="HptR"/>
</dbReference>
<dbReference type="InterPro" id="IPR000160">
    <property type="entry name" value="GGDEF_dom"/>
</dbReference>
<evidence type="ECO:0000256" key="7">
    <source>
        <dbReference type="ARBA" id="ARBA00023163"/>
    </source>
</evidence>
<gene>
    <name evidence="12" type="ORF">SY83_21890</name>
</gene>
<keyword evidence="13" id="KW-1185">Reference proteome</keyword>
<dbReference type="Pfam" id="PF00072">
    <property type="entry name" value="Response_reg"/>
    <property type="match status" value="1"/>
</dbReference>
<dbReference type="OrthoDB" id="9794370at2"/>
<proteinExistence type="predicted"/>
<protein>
    <recommendedName>
        <fullName evidence="14">AraC family transcriptional regulator</fullName>
    </recommendedName>
</protein>
<dbReference type="Gene3D" id="1.10.10.60">
    <property type="entry name" value="Homeodomain-like"/>
    <property type="match status" value="2"/>
</dbReference>
<feature type="domain" description="Response regulatory" evidence="10">
    <location>
        <begin position="3"/>
        <end position="120"/>
    </location>
</feature>
<dbReference type="InterPro" id="IPR020449">
    <property type="entry name" value="Tscrpt_reg_AraC-type_HTH"/>
</dbReference>
<dbReference type="PROSITE" id="PS50110">
    <property type="entry name" value="RESPONSE_REGULATORY"/>
    <property type="match status" value="1"/>
</dbReference>
<dbReference type="Pfam" id="PF17853">
    <property type="entry name" value="GGDEF_2"/>
    <property type="match status" value="1"/>
</dbReference>
<dbReference type="PANTHER" id="PTHR42713:SF3">
    <property type="entry name" value="TRANSCRIPTIONAL REGULATORY PROTEIN HPTR"/>
    <property type="match status" value="1"/>
</dbReference>
<dbReference type="SUPFAM" id="SSF52172">
    <property type="entry name" value="CheY-like"/>
    <property type="match status" value="1"/>
</dbReference>
<keyword evidence="2" id="KW-0963">Cytoplasm</keyword>
<dbReference type="InterPro" id="IPR018060">
    <property type="entry name" value="HTH_AraC"/>
</dbReference>
<comment type="subcellular location">
    <subcellularLocation>
        <location evidence="1">Cytoplasm</location>
    </subcellularLocation>
</comment>
<feature type="modified residue" description="4-aspartylphosphate" evidence="8">
    <location>
        <position position="55"/>
    </location>
</feature>
<dbReference type="SMART" id="SM00448">
    <property type="entry name" value="REC"/>
    <property type="match status" value="1"/>
</dbReference>
<evidence type="ECO:0000256" key="3">
    <source>
        <dbReference type="ARBA" id="ARBA00022553"/>
    </source>
</evidence>
<feature type="domain" description="GGDEF" evidence="11">
    <location>
        <begin position="181"/>
        <end position="306"/>
    </location>
</feature>
<accession>A0A172TNM4</accession>
<keyword evidence="6" id="KW-0238">DNA-binding</keyword>
<dbReference type="Proteomes" id="UP000076927">
    <property type="component" value="Chromosome"/>
</dbReference>
<dbReference type="CDD" id="cd17536">
    <property type="entry name" value="REC_YesN-like"/>
    <property type="match status" value="1"/>
</dbReference>
<dbReference type="EMBL" id="CP011388">
    <property type="protein sequence ID" value="ANE48494.1"/>
    <property type="molecule type" value="Genomic_DNA"/>
</dbReference>
<dbReference type="InterPro" id="IPR009057">
    <property type="entry name" value="Homeodomain-like_sf"/>
</dbReference>
<evidence type="ECO:0000256" key="6">
    <source>
        <dbReference type="ARBA" id="ARBA00023125"/>
    </source>
</evidence>
<keyword evidence="4" id="KW-0902">Two-component regulatory system</keyword>
<evidence type="ECO:0000313" key="13">
    <source>
        <dbReference type="Proteomes" id="UP000076927"/>
    </source>
</evidence>
<dbReference type="SUPFAM" id="SSF46689">
    <property type="entry name" value="Homeodomain-like"/>
    <property type="match status" value="2"/>
</dbReference>